<evidence type="ECO:0000256" key="1">
    <source>
        <dbReference type="SAM" id="SignalP"/>
    </source>
</evidence>
<dbReference type="EMBL" id="BMJC01000001">
    <property type="protein sequence ID" value="GGA86675.1"/>
    <property type="molecule type" value="Genomic_DNA"/>
</dbReference>
<keyword evidence="4" id="KW-1185">Reference proteome</keyword>
<evidence type="ECO:0000313" key="4">
    <source>
        <dbReference type="Proteomes" id="UP000607559"/>
    </source>
</evidence>
<organism evidence="3 4">
    <name type="scientific">Puia dinghuensis</name>
    <dbReference type="NCBI Taxonomy" id="1792502"/>
    <lineage>
        <taxon>Bacteria</taxon>
        <taxon>Pseudomonadati</taxon>
        <taxon>Bacteroidota</taxon>
        <taxon>Chitinophagia</taxon>
        <taxon>Chitinophagales</taxon>
        <taxon>Chitinophagaceae</taxon>
        <taxon>Puia</taxon>
    </lineage>
</organism>
<evidence type="ECO:0000313" key="3">
    <source>
        <dbReference type="EMBL" id="GGA86675.1"/>
    </source>
</evidence>
<dbReference type="GO" id="GO:0016020">
    <property type="term" value="C:membrane"/>
    <property type="evidence" value="ECO:0007669"/>
    <property type="project" value="TreeGrafter"/>
</dbReference>
<dbReference type="GO" id="GO:0043171">
    <property type="term" value="P:peptide catabolic process"/>
    <property type="evidence" value="ECO:0007669"/>
    <property type="project" value="TreeGrafter"/>
</dbReference>
<dbReference type="PANTHER" id="PTHR11533:SF174">
    <property type="entry name" value="PUROMYCIN-SENSITIVE AMINOPEPTIDASE-RELATED"/>
    <property type="match status" value="1"/>
</dbReference>
<dbReference type="Pfam" id="PF01433">
    <property type="entry name" value="Peptidase_M1"/>
    <property type="match status" value="1"/>
</dbReference>
<keyword evidence="1" id="KW-0732">Signal</keyword>
<reference evidence="3" key="2">
    <citation type="submission" date="2020-09" db="EMBL/GenBank/DDBJ databases">
        <authorList>
            <person name="Sun Q."/>
            <person name="Zhou Y."/>
        </authorList>
    </citation>
    <scope>NUCLEOTIDE SEQUENCE</scope>
    <source>
        <strain evidence="3">CGMCC 1.15448</strain>
    </source>
</reference>
<dbReference type="GO" id="GO:0005615">
    <property type="term" value="C:extracellular space"/>
    <property type="evidence" value="ECO:0007669"/>
    <property type="project" value="TreeGrafter"/>
</dbReference>
<dbReference type="PANTHER" id="PTHR11533">
    <property type="entry name" value="PROTEASE M1 ZINC METALLOPROTEASE"/>
    <property type="match status" value="1"/>
</dbReference>
<dbReference type="Proteomes" id="UP000607559">
    <property type="component" value="Unassembled WGS sequence"/>
</dbReference>
<dbReference type="InterPro" id="IPR042097">
    <property type="entry name" value="Aminopeptidase_N-like_N_sf"/>
</dbReference>
<dbReference type="GO" id="GO:0042277">
    <property type="term" value="F:peptide binding"/>
    <property type="evidence" value="ECO:0007669"/>
    <property type="project" value="TreeGrafter"/>
</dbReference>
<gene>
    <name evidence="3" type="ORF">GCM10011511_07170</name>
</gene>
<evidence type="ECO:0000259" key="2">
    <source>
        <dbReference type="Pfam" id="PF01433"/>
    </source>
</evidence>
<feature type="domain" description="Peptidase M1 membrane alanine aminopeptidase" evidence="2">
    <location>
        <begin position="515"/>
        <end position="655"/>
    </location>
</feature>
<name>A0A8J2XQY5_9BACT</name>
<dbReference type="GO" id="GO:0008270">
    <property type="term" value="F:zinc ion binding"/>
    <property type="evidence" value="ECO:0007669"/>
    <property type="project" value="InterPro"/>
</dbReference>
<accession>A0A8J2XQY5</accession>
<dbReference type="RefSeq" id="WP_188928630.1">
    <property type="nucleotide sequence ID" value="NZ_BMJC01000001.1"/>
</dbReference>
<dbReference type="Gene3D" id="1.10.390.10">
    <property type="entry name" value="Neutral Protease Domain 2"/>
    <property type="match status" value="1"/>
</dbReference>
<proteinExistence type="predicted"/>
<dbReference type="SUPFAM" id="SSF63737">
    <property type="entry name" value="Leukotriene A4 hydrolase N-terminal domain"/>
    <property type="match status" value="1"/>
</dbReference>
<dbReference type="GO" id="GO:0005737">
    <property type="term" value="C:cytoplasm"/>
    <property type="evidence" value="ECO:0007669"/>
    <property type="project" value="TreeGrafter"/>
</dbReference>
<dbReference type="CDD" id="cd09603">
    <property type="entry name" value="M1_APN_like"/>
    <property type="match status" value="1"/>
</dbReference>
<dbReference type="Gene3D" id="2.60.40.1730">
    <property type="entry name" value="tricorn interacting facor f3 domain"/>
    <property type="match status" value="1"/>
</dbReference>
<dbReference type="InterPro" id="IPR014782">
    <property type="entry name" value="Peptidase_M1_dom"/>
</dbReference>
<dbReference type="GO" id="GO:0070006">
    <property type="term" value="F:metalloaminopeptidase activity"/>
    <property type="evidence" value="ECO:0007669"/>
    <property type="project" value="TreeGrafter"/>
</dbReference>
<sequence length="738" mass="84242">MRSFALHCLFLLVSMPTLVAQKAAPVADDRVGIYRSEDDFSFEFHVSRDGDQLHLQVMNQGRLSLIPVSSTSFVLKGVRPKATLEFLKDTTGRTVLCRVHQKFPPFTWVRIGESSSPGSKEDGLAGLTGDYQLQPNPYRVFHITEKAGRLFGHIADQDEVPLPPLGHNRFRYTWKGKQYDLAFAVNGEGRAERLVSSGNYPVDLPKISSTLPHVSNRTNGFTHADTLLGALTPLRSCYDVLFYDLDLVVLPDTKSIRGSNLIRWRTVQSFRRMQIDLYANLHIDSILYHGREVGYSREENAVFIDLPATVAEGSIDELRIVYSGMPLAPDIDVLKGGIFWVWNREKKIWIESVTQGTGASVFWPCKDHLSDRPDSMRISVTVPRGLMDISNGRLLSRVELPGGQTRFEWYVDYPIVTYDVVINIGDYVAFSDTYVSGADSIPLHFYCMPYNLDSARKLFADAKRMLGLYEKEFGPYPFRRDGFTVMESIYSMEHQCAVSIGSFRDPFNSDRYDGGLRRMMWHESAHEWWGNSVGCSDFADMWIHESFADYAEVLNDESLNGRPAALKYLFKDHPGNKEPIIGVYNVNNFHMGDMYLKGSLLLTTLRDVIGNDSLWFTIFRTIQQRFRYQPVRTEDIIGVFNTVTGKDYTWFFDQYLRHPAIPVLALTFQQEGDRLRVKYKWEADVSDFRMPIKVTTAKDSFAFIYPTTAEQTMDIQGMTQKDFAVDTAEFYVGVRVSQ</sequence>
<dbReference type="SUPFAM" id="SSF55486">
    <property type="entry name" value="Metalloproteases ('zincins'), catalytic domain"/>
    <property type="match status" value="1"/>
</dbReference>
<feature type="chain" id="PRO_5035197173" description="Peptidase M1 membrane alanine aminopeptidase domain-containing protein" evidence="1">
    <location>
        <begin position="20"/>
        <end position="738"/>
    </location>
</feature>
<dbReference type="AlphaFoldDB" id="A0A8J2XQY5"/>
<reference evidence="3" key="1">
    <citation type="journal article" date="2014" name="Int. J. Syst. Evol. Microbiol.">
        <title>Complete genome sequence of Corynebacterium casei LMG S-19264T (=DSM 44701T), isolated from a smear-ripened cheese.</title>
        <authorList>
            <consortium name="US DOE Joint Genome Institute (JGI-PGF)"/>
            <person name="Walter F."/>
            <person name="Albersmeier A."/>
            <person name="Kalinowski J."/>
            <person name="Ruckert C."/>
        </authorList>
    </citation>
    <scope>NUCLEOTIDE SEQUENCE</scope>
    <source>
        <strain evidence="3">CGMCC 1.15448</strain>
    </source>
</reference>
<dbReference type="InterPro" id="IPR050344">
    <property type="entry name" value="Peptidase_M1_aminopeptidases"/>
</dbReference>
<dbReference type="InterPro" id="IPR027268">
    <property type="entry name" value="Peptidase_M4/M1_CTD_sf"/>
</dbReference>
<feature type="signal peptide" evidence="1">
    <location>
        <begin position="1"/>
        <end position="19"/>
    </location>
</feature>
<protein>
    <recommendedName>
        <fullName evidence="2">Peptidase M1 membrane alanine aminopeptidase domain-containing protein</fullName>
    </recommendedName>
</protein>
<comment type="caution">
    <text evidence="3">The sequence shown here is derived from an EMBL/GenBank/DDBJ whole genome shotgun (WGS) entry which is preliminary data.</text>
</comment>